<proteinExistence type="predicted"/>
<dbReference type="Pfam" id="PF04191">
    <property type="entry name" value="PEMT"/>
    <property type="match status" value="1"/>
</dbReference>
<evidence type="ECO:0000313" key="6">
    <source>
        <dbReference type="EMBL" id="PTE13820.1"/>
    </source>
</evidence>
<evidence type="ECO:0000313" key="7">
    <source>
        <dbReference type="Proteomes" id="UP000241362"/>
    </source>
</evidence>
<feature type="transmembrane region" description="Helical" evidence="5">
    <location>
        <begin position="90"/>
        <end position="116"/>
    </location>
</feature>
<dbReference type="GO" id="GO:0032259">
    <property type="term" value="P:methylation"/>
    <property type="evidence" value="ECO:0007669"/>
    <property type="project" value="UniProtKB-KW"/>
</dbReference>
<reference evidence="6 7" key="1">
    <citation type="submission" date="2018-03" db="EMBL/GenBank/DDBJ databases">
        <title>Rhodobacter blasticus.</title>
        <authorList>
            <person name="Meyer T.E."/>
            <person name="Miller S."/>
            <person name="Lodha T."/>
            <person name="Gandham S."/>
            <person name="Chintalapati S."/>
            <person name="Chintalapati V.R."/>
        </authorList>
    </citation>
    <scope>NUCLEOTIDE SEQUENCE [LARGE SCALE GENOMIC DNA]</scope>
    <source>
        <strain evidence="6 7">DSM 2131</strain>
    </source>
</reference>
<dbReference type="EMBL" id="PZKE01000011">
    <property type="protein sequence ID" value="PTE13820.1"/>
    <property type="molecule type" value="Genomic_DNA"/>
</dbReference>
<dbReference type="AlphaFoldDB" id="A0A2T4J7E6"/>
<dbReference type="PANTHER" id="PTHR12714">
    <property type="entry name" value="PROTEIN-S ISOPRENYLCYSTEINE O-METHYLTRANSFERASE"/>
    <property type="match status" value="1"/>
</dbReference>
<keyword evidence="4 5" id="KW-0472">Membrane</keyword>
<dbReference type="Gene3D" id="1.20.120.1630">
    <property type="match status" value="1"/>
</dbReference>
<dbReference type="InterPro" id="IPR007318">
    <property type="entry name" value="Phopholipid_MeTrfase"/>
</dbReference>
<evidence type="ECO:0000256" key="2">
    <source>
        <dbReference type="ARBA" id="ARBA00022692"/>
    </source>
</evidence>
<feature type="transmembrane region" description="Helical" evidence="5">
    <location>
        <begin position="37"/>
        <end position="58"/>
    </location>
</feature>
<gene>
    <name evidence="6" type="ORF">C5F44_12285</name>
</gene>
<keyword evidence="3 5" id="KW-1133">Transmembrane helix</keyword>
<comment type="caution">
    <text evidence="6">The sequence shown here is derived from an EMBL/GenBank/DDBJ whole genome shotgun (WGS) entry which is preliminary data.</text>
</comment>
<sequence length="158" mass="17025">MKALDWPPVWTMAAVALAWGLGRLWPWDFLSPVGPALGMLLALAGVALMAVAGAQMALARTTVIPRQMPSVLVTGGVFAWSRNPIYLGDLMVVAGACLGFNAPWALPLLAGFVWIIETRFILDEEARLRARFGAGFDTWAAGTARWMTGVPFGNGLRR</sequence>
<evidence type="ECO:0000256" key="5">
    <source>
        <dbReference type="SAM" id="Phobius"/>
    </source>
</evidence>
<comment type="subcellular location">
    <subcellularLocation>
        <location evidence="1">Endomembrane system</location>
        <topology evidence="1">Multi-pass membrane protein</topology>
    </subcellularLocation>
</comment>
<dbReference type="Proteomes" id="UP000241362">
    <property type="component" value="Unassembled WGS sequence"/>
</dbReference>
<feature type="transmembrane region" description="Helical" evidence="5">
    <location>
        <begin position="6"/>
        <end position="25"/>
    </location>
</feature>
<accession>A0A2T4J7E6</accession>
<dbReference type="GO" id="GO:0008168">
    <property type="term" value="F:methyltransferase activity"/>
    <property type="evidence" value="ECO:0007669"/>
    <property type="project" value="UniProtKB-KW"/>
</dbReference>
<dbReference type="PANTHER" id="PTHR12714:SF9">
    <property type="entry name" value="PROTEIN-S-ISOPRENYLCYSTEINE O-METHYLTRANSFERASE"/>
    <property type="match status" value="1"/>
</dbReference>
<keyword evidence="7" id="KW-1185">Reference proteome</keyword>
<organism evidence="6 7">
    <name type="scientific">Fuscovulum blasticum DSM 2131</name>
    <dbReference type="NCBI Taxonomy" id="1188250"/>
    <lineage>
        <taxon>Bacteria</taxon>
        <taxon>Pseudomonadati</taxon>
        <taxon>Pseudomonadota</taxon>
        <taxon>Alphaproteobacteria</taxon>
        <taxon>Rhodobacterales</taxon>
        <taxon>Paracoccaceae</taxon>
        <taxon>Pseudogemmobacter</taxon>
    </lineage>
</organism>
<evidence type="ECO:0000256" key="3">
    <source>
        <dbReference type="ARBA" id="ARBA00022989"/>
    </source>
</evidence>
<keyword evidence="2 5" id="KW-0812">Transmembrane</keyword>
<dbReference type="GO" id="GO:0012505">
    <property type="term" value="C:endomembrane system"/>
    <property type="evidence" value="ECO:0007669"/>
    <property type="project" value="UniProtKB-SubCell"/>
</dbReference>
<dbReference type="RefSeq" id="WP_107673828.1">
    <property type="nucleotide sequence ID" value="NZ_PZKE01000011.1"/>
</dbReference>
<keyword evidence="6" id="KW-0808">Transferase</keyword>
<protein>
    <submittedName>
        <fullName evidence="6">S-isoprenylcysteine methyltransferase</fullName>
    </submittedName>
</protein>
<name>A0A2T4J7E6_FUSBL</name>
<evidence type="ECO:0000256" key="1">
    <source>
        <dbReference type="ARBA" id="ARBA00004127"/>
    </source>
</evidence>
<keyword evidence="6" id="KW-0489">Methyltransferase</keyword>
<evidence type="ECO:0000256" key="4">
    <source>
        <dbReference type="ARBA" id="ARBA00023136"/>
    </source>
</evidence>